<evidence type="ECO:0000313" key="3">
    <source>
        <dbReference type="EMBL" id="OOZ35881.1"/>
    </source>
</evidence>
<dbReference type="GO" id="GO:0090313">
    <property type="term" value="P:regulation of protein targeting to membrane"/>
    <property type="evidence" value="ECO:0007669"/>
    <property type="project" value="TreeGrafter"/>
</dbReference>
<dbReference type="GO" id="GO:0005886">
    <property type="term" value="C:plasma membrane"/>
    <property type="evidence" value="ECO:0007669"/>
    <property type="project" value="TreeGrafter"/>
</dbReference>
<accession>A0A1T2KSW3</accession>
<feature type="region of interest" description="Disordered" evidence="1">
    <location>
        <begin position="635"/>
        <end position="675"/>
    </location>
</feature>
<protein>
    <recommendedName>
        <fullName evidence="2">AsmA domain-containing protein</fullName>
    </recommendedName>
</protein>
<dbReference type="InterPro" id="IPR007844">
    <property type="entry name" value="AsmA"/>
</dbReference>
<sequence>MGRLKTIVGVLAGLLAVLFIAGFTALSLVDLNQYKPEIVARVKAATGRELLINGPVNLGVMLNPRITADDVLLSNAAWGTRKAMLSARRLAIQLELSSLLVGEIRILELSFTEPDLFLERGQDGQGNWVFNASTEDPEAAEQGEGMSDLLMINSLWIENGQIAYLDSRTGERNAWRMDLLDVQADAIDEPVSLLWRGDIAGRGVEVSGQVATYRTLLTGEPVKVDLHAKSEAADMDLQGVVDLFAGMEGFELDLDLSADELSALLEPGKDDGDALGAFSISTALQGVPGAIVLNKMDIQLGNYKLKGHARWNLSDQRPQLVGEFNTDLLDFRGNEKEKAGARGGKLFSSKPLDLSALRSFDAVLTLQSDRVLGTKIALDNLSLKALLEGGVLKIAPLKANAGGGKLTASLNLDIKGKVAQVDARLSGNSLGLGEMLKAAGEKNVLEGGATKVDARLKGQGRSVAALMGSFSGKVLVSVGSGQINNCYLDLAGADLLSELLVAVSPVAKKDDRTYLECAVANLSFKGGVAEYDKRVAAETDKMTLVSSGTIDLRNERLDIGLNPKPRKDSVDLGIGAGDLMSTARIQGSLANPELGLDAANTAKTGLEVYTAVATGGASLLFGSLFDKATADPSPCMTALGHKPKAKRASSGRSKPSKKTPKKAPKVDIFDRLGGD</sequence>
<feature type="compositionally biased region" description="Basic and acidic residues" evidence="1">
    <location>
        <begin position="664"/>
        <end position="675"/>
    </location>
</feature>
<dbReference type="PANTHER" id="PTHR30441:SF4">
    <property type="entry name" value="PROTEIN ASMA"/>
    <property type="match status" value="1"/>
</dbReference>
<reference evidence="3 4" key="1">
    <citation type="submission" date="2016-11" db="EMBL/GenBank/DDBJ databases">
        <title>Mixed transmission modes and dynamic genome evolution in an obligate animal-bacterial symbiosis.</title>
        <authorList>
            <person name="Russell S.L."/>
            <person name="Corbett-Detig R.B."/>
            <person name="Cavanaugh C.M."/>
        </authorList>
    </citation>
    <scope>NUCLEOTIDE SEQUENCE [LARGE SCALE GENOMIC DNA]</scope>
    <source>
        <strain evidence="3">Se-Cadez</strain>
    </source>
</reference>
<organism evidence="3 4">
    <name type="scientific">Solemya velesiana gill symbiont</name>
    <dbReference type="NCBI Taxonomy" id="1918948"/>
    <lineage>
        <taxon>Bacteria</taxon>
        <taxon>Pseudomonadati</taxon>
        <taxon>Pseudomonadota</taxon>
        <taxon>Gammaproteobacteria</taxon>
        <taxon>sulfur-oxidizing symbionts</taxon>
    </lineage>
</organism>
<evidence type="ECO:0000259" key="2">
    <source>
        <dbReference type="Pfam" id="PF05170"/>
    </source>
</evidence>
<keyword evidence="4" id="KW-1185">Reference proteome</keyword>
<evidence type="ECO:0000256" key="1">
    <source>
        <dbReference type="SAM" id="MobiDB-lite"/>
    </source>
</evidence>
<dbReference type="AlphaFoldDB" id="A0A1T2KSW3"/>
<feature type="domain" description="AsmA" evidence="2">
    <location>
        <begin position="342"/>
        <end position="530"/>
    </location>
</feature>
<comment type="caution">
    <text evidence="3">The sequence shown here is derived from an EMBL/GenBank/DDBJ whole genome shotgun (WGS) entry which is preliminary data.</text>
</comment>
<name>A0A1T2KSW3_9GAMM</name>
<dbReference type="Proteomes" id="UP000190896">
    <property type="component" value="Unassembled WGS sequence"/>
</dbReference>
<dbReference type="PANTHER" id="PTHR30441">
    <property type="entry name" value="DUF748 DOMAIN-CONTAINING PROTEIN"/>
    <property type="match status" value="1"/>
</dbReference>
<dbReference type="InterPro" id="IPR052894">
    <property type="entry name" value="AsmA-related"/>
</dbReference>
<gene>
    <name evidence="3" type="ORF">BOW51_09890</name>
</gene>
<dbReference type="EMBL" id="MPRJ01000069">
    <property type="protein sequence ID" value="OOZ35881.1"/>
    <property type="molecule type" value="Genomic_DNA"/>
</dbReference>
<dbReference type="OrthoDB" id="5749006at2"/>
<evidence type="ECO:0000313" key="4">
    <source>
        <dbReference type="Proteomes" id="UP000190896"/>
    </source>
</evidence>
<feature type="domain" description="AsmA" evidence="2">
    <location>
        <begin position="4"/>
        <end position="213"/>
    </location>
</feature>
<proteinExistence type="predicted"/>
<feature type="compositionally biased region" description="Basic residues" evidence="1">
    <location>
        <begin position="641"/>
        <end position="663"/>
    </location>
</feature>
<dbReference type="RefSeq" id="WP_078487850.1">
    <property type="nucleotide sequence ID" value="NZ_MPRJ01000069.1"/>
</dbReference>
<dbReference type="Pfam" id="PF05170">
    <property type="entry name" value="AsmA"/>
    <property type="match status" value="2"/>
</dbReference>